<gene>
    <name evidence="2" type="ORF">SACC_03730</name>
</gene>
<keyword evidence="3" id="KW-1185">Reference proteome</keyword>
<protein>
    <submittedName>
        <fullName evidence="2">Uncharacterized protein</fullName>
    </submittedName>
</protein>
<evidence type="ECO:0000313" key="2">
    <source>
        <dbReference type="EMBL" id="BDB97356.1"/>
    </source>
</evidence>
<evidence type="ECO:0000313" key="3">
    <source>
        <dbReference type="Proteomes" id="UP001319921"/>
    </source>
</evidence>
<feature type="region of interest" description="Disordered" evidence="1">
    <location>
        <begin position="45"/>
        <end position="64"/>
    </location>
</feature>
<proteinExistence type="predicted"/>
<dbReference type="GeneID" id="68865101"/>
<accession>A0AAQ4CNH5</accession>
<organism evidence="2 3">
    <name type="scientific">Saccharolobus caldissimus</name>
    <dbReference type="NCBI Taxonomy" id="1702097"/>
    <lineage>
        <taxon>Archaea</taxon>
        <taxon>Thermoproteota</taxon>
        <taxon>Thermoprotei</taxon>
        <taxon>Sulfolobales</taxon>
        <taxon>Sulfolobaceae</taxon>
        <taxon>Saccharolobus</taxon>
    </lineage>
</organism>
<dbReference type="KEGG" id="scas:SACC_03730"/>
<dbReference type="Proteomes" id="UP001319921">
    <property type="component" value="Chromosome"/>
</dbReference>
<reference evidence="2 3" key="1">
    <citation type="journal article" date="2022" name="Microbiol. Resour. Announc.">
        <title>Complete Genome Sequence of the Hyperthermophilic and Acidophilic Archaeon Saccharolobus caldissimus Strain HS-3T.</title>
        <authorList>
            <person name="Sakai H.D."/>
            <person name="Kurosawa N."/>
        </authorList>
    </citation>
    <scope>NUCLEOTIDE SEQUENCE [LARGE SCALE GENOMIC DNA]</scope>
    <source>
        <strain evidence="2 3">JCM32116</strain>
    </source>
</reference>
<dbReference type="EMBL" id="AP025226">
    <property type="protein sequence ID" value="BDB97356.1"/>
    <property type="molecule type" value="Genomic_DNA"/>
</dbReference>
<feature type="compositionally biased region" description="Basic and acidic residues" evidence="1">
    <location>
        <begin position="49"/>
        <end position="64"/>
    </location>
</feature>
<evidence type="ECO:0000256" key="1">
    <source>
        <dbReference type="SAM" id="MobiDB-lite"/>
    </source>
</evidence>
<dbReference type="AlphaFoldDB" id="A0AAQ4CNH5"/>
<dbReference type="RefSeq" id="WP_229571361.1">
    <property type="nucleotide sequence ID" value="NZ_AP025226.1"/>
</dbReference>
<sequence>MKISEISAKYKMKSGNTKIIIEEAKNEKGERIYILTSVKQINLPNGEKWSPKEDDAKELDRNNMSDDLKKNIRKVLQLL</sequence>
<name>A0AAQ4CNH5_9CREN</name>